<feature type="domain" description="Fe/B12 periplasmic-binding" evidence="2">
    <location>
        <begin position="26"/>
        <end position="278"/>
    </location>
</feature>
<dbReference type="EnsemblBacteria" id="ABL69468">
    <property type="protein sequence ID" value="ABL69468"/>
    <property type="gene ID" value="Pden_1367"/>
</dbReference>
<dbReference type="Proteomes" id="UP000000361">
    <property type="component" value="Chromosome 1"/>
</dbReference>
<dbReference type="GeneID" id="93449924"/>
<dbReference type="SUPFAM" id="SSF53807">
    <property type="entry name" value="Helical backbone' metal receptor"/>
    <property type="match status" value="1"/>
</dbReference>
<evidence type="ECO:0000313" key="3">
    <source>
        <dbReference type="EMBL" id="ABL69468.1"/>
    </source>
</evidence>
<keyword evidence="4" id="KW-1185">Reference proteome</keyword>
<dbReference type="EMBL" id="CP000489">
    <property type="protein sequence ID" value="ABL69468.1"/>
    <property type="molecule type" value="Genomic_DNA"/>
</dbReference>
<reference evidence="4" key="1">
    <citation type="submission" date="2006-12" db="EMBL/GenBank/DDBJ databases">
        <title>Complete sequence of chromosome 1 of Paracoccus denitrificans PD1222.</title>
        <authorList>
            <person name="Copeland A."/>
            <person name="Lucas S."/>
            <person name="Lapidus A."/>
            <person name="Barry K."/>
            <person name="Detter J.C."/>
            <person name="Glavina del Rio T."/>
            <person name="Hammon N."/>
            <person name="Israni S."/>
            <person name="Dalin E."/>
            <person name="Tice H."/>
            <person name="Pitluck S."/>
            <person name="Munk A.C."/>
            <person name="Brettin T."/>
            <person name="Bruce D."/>
            <person name="Han C."/>
            <person name="Tapia R."/>
            <person name="Gilna P."/>
            <person name="Schmutz J."/>
            <person name="Larimer F."/>
            <person name="Land M."/>
            <person name="Hauser L."/>
            <person name="Kyrpides N."/>
            <person name="Lykidis A."/>
            <person name="Spiro S."/>
            <person name="Richardson D.J."/>
            <person name="Moir J.W.B."/>
            <person name="Ferguson S.J."/>
            <person name="van Spanning R.J.M."/>
            <person name="Richardson P."/>
        </authorList>
    </citation>
    <scope>NUCLEOTIDE SEQUENCE [LARGE SCALE GENOMIC DNA]</scope>
    <source>
        <strain evidence="4">Pd 1222</strain>
    </source>
</reference>
<dbReference type="OrthoDB" id="1632039at2"/>
<gene>
    <name evidence="3" type="ordered locus">Pden_1367</name>
</gene>
<dbReference type="Gene3D" id="3.40.50.1980">
    <property type="entry name" value="Nitrogenase molybdenum iron protein domain"/>
    <property type="match status" value="2"/>
</dbReference>
<dbReference type="Pfam" id="PF01497">
    <property type="entry name" value="Peripla_BP_2"/>
    <property type="match status" value="1"/>
</dbReference>
<feature type="signal peptide" evidence="1">
    <location>
        <begin position="1"/>
        <end position="21"/>
    </location>
</feature>
<dbReference type="HOGENOM" id="CLU_038034_8_0_5"/>
<accession>A1B1S4</accession>
<evidence type="ECO:0000256" key="1">
    <source>
        <dbReference type="SAM" id="SignalP"/>
    </source>
</evidence>
<organism evidence="3 4">
    <name type="scientific">Paracoccus denitrificans (strain Pd 1222)</name>
    <dbReference type="NCBI Taxonomy" id="318586"/>
    <lineage>
        <taxon>Bacteria</taxon>
        <taxon>Pseudomonadati</taxon>
        <taxon>Pseudomonadota</taxon>
        <taxon>Alphaproteobacteria</taxon>
        <taxon>Rhodobacterales</taxon>
        <taxon>Paracoccaceae</taxon>
        <taxon>Paracoccus</taxon>
    </lineage>
</organism>
<dbReference type="AlphaFoldDB" id="A1B1S4"/>
<dbReference type="PANTHER" id="PTHR30535">
    <property type="entry name" value="VITAMIN B12-BINDING PROTEIN"/>
    <property type="match status" value="1"/>
</dbReference>
<dbReference type="PROSITE" id="PS50983">
    <property type="entry name" value="FE_B12_PBP"/>
    <property type="match status" value="1"/>
</dbReference>
<evidence type="ECO:0000313" key="4">
    <source>
        <dbReference type="Proteomes" id="UP000000361"/>
    </source>
</evidence>
<keyword evidence="1" id="KW-0732">Signal</keyword>
<dbReference type="STRING" id="318586.Pden_1367"/>
<sequence>MVMRWLLAACLAGGLAVCAKAEPPQRVLSMNLCTDQLAMLLAAPGQLISVSYLAQDPRASVMAEEAMTYDVNHGLAEEIFLLQPDLVLAGSFTTPATTALLRRLGKPVEVFAAENDFDDIRTNISRMGQLLGREAEGRAMTERFDADLAALTAPAGQSRPRAAMYTANGYSSGPDSLSGQIIEAAGFDNIGAEFGLGAGGIVPLEVLLLSDPDLVITGSPYPGASRAEEVLDHPALRMLKSRSSSEVISDRDWVCGTPRILDAIRDLAAARHVINAQTRQSHDVEK</sequence>
<feature type="chain" id="PRO_5002632186" evidence="1">
    <location>
        <begin position="22"/>
        <end position="286"/>
    </location>
</feature>
<protein>
    <submittedName>
        <fullName evidence="3">Periplasmic binding protein</fullName>
    </submittedName>
</protein>
<dbReference type="KEGG" id="pde:Pden_1367"/>
<dbReference type="RefSeq" id="WP_011747686.1">
    <property type="nucleotide sequence ID" value="NC_008686.1"/>
</dbReference>
<dbReference type="GO" id="GO:0071281">
    <property type="term" value="P:cellular response to iron ion"/>
    <property type="evidence" value="ECO:0007669"/>
    <property type="project" value="TreeGrafter"/>
</dbReference>
<dbReference type="PANTHER" id="PTHR30535:SF34">
    <property type="entry name" value="MOLYBDATE-BINDING PROTEIN MOLA"/>
    <property type="match status" value="1"/>
</dbReference>
<name>A1B1S4_PARDP</name>
<dbReference type="eggNOG" id="COG0614">
    <property type="taxonomic scope" value="Bacteria"/>
</dbReference>
<proteinExistence type="predicted"/>
<evidence type="ECO:0000259" key="2">
    <source>
        <dbReference type="PROSITE" id="PS50983"/>
    </source>
</evidence>
<dbReference type="InterPro" id="IPR002491">
    <property type="entry name" value="ABC_transptr_periplasmic_BD"/>
</dbReference>
<dbReference type="InterPro" id="IPR050902">
    <property type="entry name" value="ABC_Transporter_SBP"/>
</dbReference>